<dbReference type="EMBL" id="BMZS01000002">
    <property type="protein sequence ID" value="GHD42911.1"/>
    <property type="molecule type" value="Genomic_DNA"/>
</dbReference>
<dbReference type="PANTHER" id="PTHR10458:SF20">
    <property type="entry name" value="PEPTIDE DEFORMYLASE 1"/>
    <property type="match status" value="1"/>
</dbReference>
<proteinExistence type="inferred from homology"/>
<accession>A0A919CPG0</accession>
<dbReference type="FunFam" id="3.90.45.10:FF:000003">
    <property type="entry name" value="Peptide deformylase"/>
    <property type="match status" value="1"/>
</dbReference>
<dbReference type="AlphaFoldDB" id="A0A919CPG0"/>
<keyword evidence="3 6" id="KW-0378">Hydrolase</keyword>
<keyword evidence="2 6" id="KW-0479">Metal-binding</keyword>
<comment type="catalytic activity">
    <reaction evidence="6">
        <text>N-terminal N-formyl-L-methionyl-[peptide] + H2O = N-terminal L-methionyl-[peptide] + formate</text>
        <dbReference type="Rhea" id="RHEA:24420"/>
        <dbReference type="Rhea" id="RHEA-COMP:10639"/>
        <dbReference type="Rhea" id="RHEA-COMP:10640"/>
        <dbReference type="ChEBI" id="CHEBI:15377"/>
        <dbReference type="ChEBI" id="CHEBI:15740"/>
        <dbReference type="ChEBI" id="CHEBI:49298"/>
        <dbReference type="ChEBI" id="CHEBI:64731"/>
        <dbReference type="EC" id="3.5.1.88"/>
    </reaction>
</comment>
<feature type="binding site" evidence="6">
    <location>
        <position position="144"/>
    </location>
    <ligand>
        <name>Fe cation</name>
        <dbReference type="ChEBI" id="CHEBI:24875"/>
    </ligand>
</feature>
<dbReference type="InterPro" id="IPR036821">
    <property type="entry name" value="Peptide_deformylase_sf"/>
</dbReference>
<feature type="binding site" evidence="6">
    <location>
        <position position="102"/>
    </location>
    <ligand>
        <name>Fe cation</name>
        <dbReference type="ChEBI" id="CHEBI:24875"/>
    </ligand>
</feature>
<protein>
    <recommendedName>
        <fullName evidence="6">Peptide deformylase</fullName>
        <shortName evidence="6">PDF</shortName>
        <ecNumber evidence="6">3.5.1.88</ecNumber>
    </recommendedName>
    <alternativeName>
        <fullName evidence="6">Polypeptide deformylase</fullName>
    </alternativeName>
</protein>
<dbReference type="NCBIfam" id="NF001159">
    <property type="entry name" value="PRK00150.1-3"/>
    <property type="match status" value="1"/>
</dbReference>
<evidence type="ECO:0000256" key="3">
    <source>
        <dbReference type="ARBA" id="ARBA00022801"/>
    </source>
</evidence>
<evidence type="ECO:0000256" key="5">
    <source>
        <dbReference type="ARBA" id="ARBA00023004"/>
    </source>
</evidence>
<dbReference type="Gene3D" id="3.90.45.10">
    <property type="entry name" value="Peptide deformylase"/>
    <property type="match status" value="1"/>
</dbReference>
<keyword evidence="4 6" id="KW-0648">Protein biosynthesis</keyword>
<name>A0A919CPG0_9PROT</name>
<evidence type="ECO:0000256" key="1">
    <source>
        <dbReference type="ARBA" id="ARBA00010759"/>
    </source>
</evidence>
<comment type="similarity">
    <text evidence="1 6">Belongs to the polypeptide deformylase family.</text>
</comment>
<dbReference type="GO" id="GO:0042586">
    <property type="term" value="F:peptide deformylase activity"/>
    <property type="evidence" value="ECO:0007669"/>
    <property type="project" value="UniProtKB-UniRule"/>
</dbReference>
<evidence type="ECO:0000313" key="7">
    <source>
        <dbReference type="EMBL" id="GHD42911.1"/>
    </source>
</evidence>
<evidence type="ECO:0000256" key="2">
    <source>
        <dbReference type="ARBA" id="ARBA00022723"/>
    </source>
</evidence>
<dbReference type="SUPFAM" id="SSF56420">
    <property type="entry name" value="Peptide deformylase"/>
    <property type="match status" value="1"/>
</dbReference>
<dbReference type="EC" id="3.5.1.88" evidence="6"/>
<evidence type="ECO:0000313" key="8">
    <source>
        <dbReference type="Proteomes" id="UP000630353"/>
    </source>
</evidence>
<dbReference type="GO" id="GO:0006412">
    <property type="term" value="P:translation"/>
    <property type="evidence" value="ECO:0007669"/>
    <property type="project" value="UniProtKB-UniRule"/>
</dbReference>
<comment type="cofactor">
    <cofactor evidence="6">
        <name>Fe(2+)</name>
        <dbReference type="ChEBI" id="CHEBI:29033"/>
    </cofactor>
    <text evidence="6">Binds 1 Fe(2+) ion.</text>
</comment>
<dbReference type="PANTHER" id="PTHR10458">
    <property type="entry name" value="PEPTIDE DEFORMYLASE"/>
    <property type="match status" value="1"/>
</dbReference>
<dbReference type="PIRSF" id="PIRSF004749">
    <property type="entry name" value="Pep_def"/>
    <property type="match status" value="1"/>
</dbReference>
<dbReference type="RefSeq" id="WP_189987684.1">
    <property type="nucleotide sequence ID" value="NZ_BMZS01000002.1"/>
</dbReference>
<dbReference type="CDD" id="cd00487">
    <property type="entry name" value="Pep_deformylase"/>
    <property type="match status" value="1"/>
</dbReference>
<dbReference type="InterPro" id="IPR023635">
    <property type="entry name" value="Peptide_deformylase"/>
</dbReference>
<sequence length="183" mass="19724">MTPKSIVRMGDPVLRRVAEPVADATAPEIRELIADMEAALADAGGIGLAAPQIGVPSRVLIFRVPDARATDHPDDGPCPLTALVNPVLEPLGDEIALGWEGCLSIPGLRGEVPRHLRMRVTATTPDGQPFEAVVGGTRARVLQHEVDHLDGVLYLDRMTDLTRLGFTEEILEAEAERRREATS</sequence>
<reference evidence="7" key="1">
    <citation type="journal article" date="2014" name="Int. J. Syst. Evol. Microbiol.">
        <title>Complete genome sequence of Corynebacterium casei LMG S-19264T (=DSM 44701T), isolated from a smear-ripened cheese.</title>
        <authorList>
            <consortium name="US DOE Joint Genome Institute (JGI-PGF)"/>
            <person name="Walter F."/>
            <person name="Albersmeier A."/>
            <person name="Kalinowski J."/>
            <person name="Ruckert C."/>
        </authorList>
    </citation>
    <scope>NUCLEOTIDE SEQUENCE</scope>
    <source>
        <strain evidence="7">KCTC 42651</strain>
    </source>
</reference>
<comment type="function">
    <text evidence="6">Removes the formyl group from the N-terminal Met of newly synthesized proteins. Requires at least a dipeptide for an efficient rate of reaction. N-terminal L-methionine is a prerequisite for activity but the enzyme has broad specificity at other positions.</text>
</comment>
<dbReference type="HAMAP" id="MF_00163">
    <property type="entry name" value="Pep_deformylase"/>
    <property type="match status" value="1"/>
</dbReference>
<keyword evidence="8" id="KW-1185">Reference proteome</keyword>
<keyword evidence="5 6" id="KW-0408">Iron</keyword>
<dbReference type="PRINTS" id="PR01576">
    <property type="entry name" value="PDEFORMYLASE"/>
</dbReference>
<dbReference type="Pfam" id="PF01327">
    <property type="entry name" value="Pep_deformylase"/>
    <property type="match status" value="1"/>
</dbReference>
<comment type="caution">
    <text evidence="7">The sequence shown here is derived from an EMBL/GenBank/DDBJ whole genome shotgun (WGS) entry which is preliminary data.</text>
</comment>
<gene>
    <name evidence="6 7" type="primary">def</name>
    <name evidence="7" type="ORF">GCM10017083_08430</name>
</gene>
<dbReference type="Proteomes" id="UP000630353">
    <property type="component" value="Unassembled WGS sequence"/>
</dbReference>
<dbReference type="NCBIfam" id="TIGR00079">
    <property type="entry name" value="pept_deformyl"/>
    <property type="match status" value="1"/>
</dbReference>
<evidence type="ECO:0000256" key="4">
    <source>
        <dbReference type="ARBA" id="ARBA00022917"/>
    </source>
</evidence>
<dbReference type="GO" id="GO:0046872">
    <property type="term" value="F:metal ion binding"/>
    <property type="evidence" value="ECO:0007669"/>
    <property type="project" value="UniProtKB-KW"/>
</dbReference>
<feature type="active site" evidence="6">
    <location>
        <position position="145"/>
    </location>
</feature>
<organism evidence="7 8">
    <name type="scientific">Thalassobaculum fulvum</name>
    <dbReference type="NCBI Taxonomy" id="1633335"/>
    <lineage>
        <taxon>Bacteria</taxon>
        <taxon>Pseudomonadati</taxon>
        <taxon>Pseudomonadota</taxon>
        <taxon>Alphaproteobacteria</taxon>
        <taxon>Rhodospirillales</taxon>
        <taxon>Thalassobaculaceae</taxon>
        <taxon>Thalassobaculum</taxon>
    </lineage>
</organism>
<feature type="binding site" evidence="6">
    <location>
        <position position="148"/>
    </location>
    <ligand>
        <name>Fe cation</name>
        <dbReference type="ChEBI" id="CHEBI:24875"/>
    </ligand>
</feature>
<evidence type="ECO:0000256" key="6">
    <source>
        <dbReference type="HAMAP-Rule" id="MF_00163"/>
    </source>
</evidence>
<reference evidence="7" key="2">
    <citation type="submission" date="2020-09" db="EMBL/GenBank/DDBJ databases">
        <authorList>
            <person name="Sun Q."/>
            <person name="Kim S."/>
        </authorList>
    </citation>
    <scope>NUCLEOTIDE SEQUENCE</scope>
    <source>
        <strain evidence="7">KCTC 42651</strain>
    </source>
</reference>